<reference evidence="3" key="2">
    <citation type="submission" date="2020-09" db="EMBL/GenBank/DDBJ databases">
        <authorList>
            <person name="Sun Q."/>
            <person name="Kim S."/>
        </authorList>
    </citation>
    <scope>NUCLEOTIDE SEQUENCE</scope>
    <source>
        <strain evidence="3">KCTC 42651</strain>
    </source>
</reference>
<dbReference type="PANTHER" id="PTHR11487">
    <property type="entry name" value="THIOESTERASE"/>
    <property type="match status" value="1"/>
</dbReference>
<dbReference type="Pfam" id="PF00975">
    <property type="entry name" value="Thioesterase"/>
    <property type="match status" value="1"/>
</dbReference>
<evidence type="ECO:0000256" key="1">
    <source>
        <dbReference type="ARBA" id="ARBA00007169"/>
    </source>
</evidence>
<dbReference type="PANTHER" id="PTHR11487:SF0">
    <property type="entry name" value="S-ACYL FATTY ACID SYNTHASE THIOESTERASE, MEDIUM CHAIN"/>
    <property type="match status" value="1"/>
</dbReference>
<evidence type="ECO:0000313" key="4">
    <source>
        <dbReference type="Proteomes" id="UP000630353"/>
    </source>
</evidence>
<dbReference type="Gene3D" id="3.40.50.1820">
    <property type="entry name" value="alpha/beta hydrolase"/>
    <property type="match status" value="1"/>
</dbReference>
<organism evidence="3 4">
    <name type="scientific">Thalassobaculum fulvum</name>
    <dbReference type="NCBI Taxonomy" id="1633335"/>
    <lineage>
        <taxon>Bacteria</taxon>
        <taxon>Pseudomonadati</taxon>
        <taxon>Pseudomonadota</taxon>
        <taxon>Alphaproteobacteria</taxon>
        <taxon>Rhodospirillales</taxon>
        <taxon>Thalassobaculaceae</taxon>
        <taxon>Thalassobaculum</taxon>
    </lineage>
</organism>
<comment type="caution">
    <text evidence="3">The sequence shown here is derived from an EMBL/GenBank/DDBJ whole genome shotgun (WGS) entry which is preliminary data.</text>
</comment>
<dbReference type="InterPro" id="IPR029058">
    <property type="entry name" value="AB_hydrolase_fold"/>
</dbReference>
<reference evidence="3" key="1">
    <citation type="journal article" date="2014" name="Int. J. Syst. Evol. Microbiol.">
        <title>Complete genome sequence of Corynebacterium casei LMG S-19264T (=DSM 44701T), isolated from a smear-ripened cheese.</title>
        <authorList>
            <consortium name="US DOE Joint Genome Institute (JGI-PGF)"/>
            <person name="Walter F."/>
            <person name="Albersmeier A."/>
            <person name="Kalinowski J."/>
            <person name="Ruckert C."/>
        </authorList>
    </citation>
    <scope>NUCLEOTIDE SEQUENCE</scope>
    <source>
        <strain evidence="3">KCTC 42651</strain>
    </source>
</reference>
<dbReference type="InterPro" id="IPR012223">
    <property type="entry name" value="TEII"/>
</dbReference>
<dbReference type="AlphaFoldDB" id="A0A918XSP0"/>
<keyword evidence="4" id="KW-1185">Reference proteome</keyword>
<gene>
    <name evidence="3" type="ORF">GCM10017083_28750</name>
</gene>
<dbReference type="InterPro" id="IPR001031">
    <property type="entry name" value="Thioesterase"/>
</dbReference>
<evidence type="ECO:0000259" key="2">
    <source>
        <dbReference type="Pfam" id="PF00975"/>
    </source>
</evidence>
<evidence type="ECO:0000313" key="3">
    <source>
        <dbReference type="EMBL" id="GHD52843.1"/>
    </source>
</evidence>
<protein>
    <submittedName>
        <fullName evidence="3">Thioesterase</fullName>
    </submittedName>
</protein>
<feature type="domain" description="Thioesterase" evidence="2">
    <location>
        <begin position="23"/>
        <end position="244"/>
    </location>
</feature>
<name>A0A918XSP0_9PROT</name>
<dbReference type="RefSeq" id="WP_189990761.1">
    <property type="nucleotide sequence ID" value="NZ_BMZS01000006.1"/>
</dbReference>
<dbReference type="EMBL" id="BMZS01000006">
    <property type="protein sequence ID" value="GHD52843.1"/>
    <property type="molecule type" value="Genomic_DNA"/>
</dbReference>
<sequence>MTSDWLVSYRPTPSAASLAAATRIVALPHAGAGPTVFRQAAGLLPDDLELLAAELPGHGKRLSEPPHRRSETLIAALLPAVVAAVQGRDWVLFGHSMGAFLAHELCRALRRAGHALPRRLIVSGRRPPNYPAPELDLHKLPDADFVHELTRRYDGIPAVIRNEPELLQLFLPVLKADFEVFETYRFSDEPPLDLPIAIWGGRDDPQTAQMDGWADLAAGPASQRLFDGGHFYLTDRPERFARALAEETTNDRT</sequence>
<proteinExistence type="inferred from homology"/>
<comment type="similarity">
    <text evidence="1">Belongs to the thioesterase family.</text>
</comment>
<dbReference type="GO" id="GO:0008610">
    <property type="term" value="P:lipid biosynthetic process"/>
    <property type="evidence" value="ECO:0007669"/>
    <property type="project" value="TreeGrafter"/>
</dbReference>
<dbReference type="Proteomes" id="UP000630353">
    <property type="component" value="Unassembled WGS sequence"/>
</dbReference>
<dbReference type="SUPFAM" id="SSF53474">
    <property type="entry name" value="alpha/beta-Hydrolases"/>
    <property type="match status" value="1"/>
</dbReference>
<accession>A0A918XSP0</accession>